<comment type="similarity">
    <text evidence="1">Belongs to the glycosyltransferase 2 family.</text>
</comment>
<dbReference type="KEGG" id="slaa:EUU25_07310"/>
<evidence type="ECO:0000259" key="4">
    <source>
        <dbReference type="Pfam" id="PF00535"/>
    </source>
</evidence>
<dbReference type="PANTHER" id="PTHR43685:SF5">
    <property type="entry name" value="GLYCOSYLTRANSFERASE EPSE-RELATED"/>
    <property type="match status" value="1"/>
</dbReference>
<dbReference type="PANTHER" id="PTHR43685">
    <property type="entry name" value="GLYCOSYLTRANSFERASE"/>
    <property type="match status" value="1"/>
</dbReference>
<dbReference type="AlphaFoldDB" id="A0A6I6L3T1"/>
<accession>A0A6I6L3T1</accession>
<evidence type="ECO:0000313" key="5">
    <source>
        <dbReference type="EMBL" id="QGY80445.1"/>
    </source>
</evidence>
<dbReference type="Pfam" id="PF00535">
    <property type="entry name" value="Glycos_transf_2"/>
    <property type="match status" value="1"/>
</dbReference>
<dbReference type="Proteomes" id="UP000428803">
    <property type="component" value="Chromosome"/>
</dbReference>
<dbReference type="OrthoDB" id="9807795at2"/>
<keyword evidence="2" id="KW-0328">Glycosyltransferase</keyword>
<dbReference type="SUPFAM" id="SSF53448">
    <property type="entry name" value="Nucleotide-diphospho-sugar transferases"/>
    <property type="match status" value="1"/>
</dbReference>
<feature type="domain" description="Glycosyltransferase 2-like" evidence="4">
    <location>
        <begin position="8"/>
        <end position="169"/>
    </location>
</feature>
<organism evidence="5 6">
    <name type="scientific">Sphingorhabdus lacus</name>
    <dbReference type="NCBI Taxonomy" id="392610"/>
    <lineage>
        <taxon>Bacteria</taxon>
        <taxon>Pseudomonadati</taxon>
        <taxon>Pseudomonadota</taxon>
        <taxon>Alphaproteobacteria</taxon>
        <taxon>Sphingomonadales</taxon>
        <taxon>Sphingomonadaceae</taxon>
        <taxon>Sphingorhabdus</taxon>
    </lineage>
</organism>
<gene>
    <name evidence="5" type="ORF">EUU25_07310</name>
</gene>
<evidence type="ECO:0000256" key="3">
    <source>
        <dbReference type="ARBA" id="ARBA00022679"/>
    </source>
</evidence>
<proteinExistence type="inferred from homology"/>
<dbReference type="GO" id="GO:0016757">
    <property type="term" value="F:glycosyltransferase activity"/>
    <property type="evidence" value="ECO:0007669"/>
    <property type="project" value="UniProtKB-KW"/>
</dbReference>
<dbReference type="InterPro" id="IPR001173">
    <property type="entry name" value="Glyco_trans_2-like"/>
</dbReference>
<keyword evidence="6" id="KW-1185">Reference proteome</keyword>
<dbReference type="EMBL" id="CP035733">
    <property type="protein sequence ID" value="QGY80445.1"/>
    <property type="molecule type" value="Genomic_DNA"/>
</dbReference>
<evidence type="ECO:0000256" key="1">
    <source>
        <dbReference type="ARBA" id="ARBA00006739"/>
    </source>
</evidence>
<name>A0A6I6L3T1_9SPHN</name>
<protein>
    <submittedName>
        <fullName evidence="5">Glycosyltransferase</fullName>
    </submittedName>
</protein>
<reference evidence="6" key="1">
    <citation type="submission" date="2019-01" db="EMBL/GenBank/DDBJ databases">
        <title>Sphingorhabdus lacus sp.nov., isolated from an oligotrophic freshwater lake.</title>
        <authorList>
            <person name="Park M."/>
        </authorList>
    </citation>
    <scope>NUCLEOTIDE SEQUENCE [LARGE SCALE GENOMIC DNA]</scope>
    <source>
        <strain evidence="6">IMCC1753</strain>
    </source>
</reference>
<sequence length="334" mass="36684">MATGSAISVIMSVYNGAPHIHASVQSILQQSFTNFELLILNDGSTDSSSHILNGLAASDPRIRLIERENRGLVASLNELIAAAKSPLLARMDSDDIAMPDRLGLQFDYLAANPGIGIIGTNTHDLDENGFLQKAVERYPLTPQDARLSLRNGPPVCHPSVMMRTDIIRALGGYRAAFRHAEDYDLWLRASLVTDICNLPDRLLLYRRSPQQISQKHAAEQAKAAAVAWLDHVRCSEGKASLFDHMPHLPHYDALDALFGNENSSAYVRRKVVERMRYSNEMLKGPEFSMMLQQVRAGEGFEGVGRTILRLGRKGRMLRAVVLASAAAGVLISGS</sequence>
<dbReference type="InterPro" id="IPR029044">
    <property type="entry name" value="Nucleotide-diphossugar_trans"/>
</dbReference>
<dbReference type="Gene3D" id="3.90.550.10">
    <property type="entry name" value="Spore Coat Polysaccharide Biosynthesis Protein SpsA, Chain A"/>
    <property type="match status" value="1"/>
</dbReference>
<dbReference type="RefSeq" id="WP_158899677.1">
    <property type="nucleotide sequence ID" value="NZ_CP035733.1"/>
</dbReference>
<evidence type="ECO:0000313" key="6">
    <source>
        <dbReference type="Proteomes" id="UP000428803"/>
    </source>
</evidence>
<evidence type="ECO:0000256" key="2">
    <source>
        <dbReference type="ARBA" id="ARBA00022676"/>
    </source>
</evidence>
<dbReference type="InterPro" id="IPR050834">
    <property type="entry name" value="Glycosyltransf_2"/>
</dbReference>
<keyword evidence="3 5" id="KW-0808">Transferase</keyword>